<comment type="similarity">
    <text evidence="2 6">Belongs to the sodium:solute symporter (SSF) (TC 2.A.21) family.</text>
</comment>
<evidence type="ECO:0000256" key="1">
    <source>
        <dbReference type="ARBA" id="ARBA00004141"/>
    </source>
</evidence>
<keyword evidence="5 8" id="KW-0472">Membrane</keyword>
<dbReference type="PANTHER" id="PTHR46154">
    <property type="match status" value="1"/>
</dbReference>
<dbReference type="OrthoDB" id="6132759at2759"/>
<comment type="subcellular location">
    <subcellularLocation>
        <location evidence="1">Membrane</location>
        <topology evidence="1">Multi-pass membrane protein</topology>
    </subcellularLocation>
</comment>
<feature type="transmembrane region" description="Helical" evidence="8">
    <location>
        <begin position="139"/>
        <end position="158"/>
    </location>
</feature>
<evidence type="ECO:0000256" key="3">
    <source>
        <dbReference type="ARBA" id="ARBA00022692"/>
    </source>
</evidence>
<feature type="transmembrane region" description="Helical" evidence="8">
    <location>
        <begin position="403"/>
        <end position="425"/>
    </location>
</feature>
<feature type="transmembrane region" description="Helical" evidence="8">
    <location>
        <begin position="431"/>
        <end position="452"/>
    </location>
</feature>
<accession>A0A8T9CDR7</accession>
<feature type="transmembrane region" description="Helical" evidence="8">
    <location>
        <begin position="608"/>
        <end position="628"/>
    </location>
</feature>
<evidence type="ECO:0000256" key="4">
    <source>
        <dbReference type="ARBA" id="ARBA00022989"/>
    </source>
</evidence>
<feature type="compositionally biased region" description="Basic and acidic residues" evidence="7">
    <location>
        <begin position="558"/>
        <end position="567"/>
    </location>
</feature>
<organism evidence="9 10">
    <name type="scientific">Lachnellula suecica</name>
    <dbReference type="NCBI Taxonomy" id="602035"/>
    <lineage>
        <taxon>Eukaryota</taxon>
        <taxon>Fungi</taxon>
        <taxon>Dikarya</taxon>
        <taxon>Ascomycota</taxon>
        <taxon>Pezizomycotina</taxon>
        <taxon>Leotiomycetes</taxon>
        <taxon>Helotiales</taxon>
        <taxon>Lachnaceae</taxon>
        <taxon>Lachnellula</taxon>
    </lineage>
</organism>
<comment type="caution">
    <text evidence="9">The sequence shown here is derived from an EMBL/GenBank/DDBJ whole genome shotgun (WGS) entry which is preliminary data.</text>
</comment>
<dbReference type="Proteomes" id="UP000469558">
    <property type="component" value="Unassembled WGS sequence"/>
</dbReference>
<name>A0A8T9CDR7_9HELO</name>
<dbReference type="AlphaFoldDB" id="A0A8T9CDR7"/>
<feature type="region of interest" description="Disordered" evidence="7">
    <location>
        <begin position="543"/>
        <end position="575"/>
    </location>
</feature>
<sequence>MATTDGILVLSKGVGYGIVVGIGAFFALLMLAITHLQNRFTSYSTTSAEEFTTASRSVKPGLIAAGIVSSWTWSATLLTSSTFAYTYGISGPMWYGAMGTWQILLFALIAIKIKSSAPGAHTFPEIVLARHGHVAHCTYLFYGFATNMLVGACLVLGGSQVVGALSGVNVYAACFLIPLVVAVYVIAGGLRSTFIADYTHTAILFISIFVFGFSIYSTNPVVGSPSKFYDMLVDASAKMPIAGNHEGSYLTFKSNGGLVFAIDLFVAGFSTVWLDQAYWQRAIASRPETSVKAYIFGGMAWYGIPFGFATAMGLGCAALTASSTFPTYPSPLSAAQNGAGLSSPATAIALLGKGGAGLMLLLLFMAVTSSTSAELIAVSSLLTFDVYKTYIRPRATSSELVRISHYGIVLYALVLAAFCCILNAASINLTWLLTVLGIIVGGASIPVGLILLWSRMSTLAVLLSPWIGFFSGLIAWFVVTHLRSGVISVATTGDATNAVAGNITSWGMGLLMAVLLSVLFPKKFESTDEGHVARANKINGISPNAGTGTMTPVLGAGEKGDSEKDAIEPPSDPAPDTIVKTGNDIVDFLEASHIEPMDPAEVKRATRLAVGFNVLFLAVAILFVPFLLFGGEWIFPRKAFVGWCVVSFIWVWCSMIICVIWPVVESRRTIWRIMKGVVGKGEKKGTMA</sequence>
<feature type="transmembrane region" description="Helical" evidence="8">
    <location>
        <begin position="258"/>
        <end position="279"/>
    </location>
</feature>
<evidence type="ECO:0000256" key="2">
    <source>
        <dbReference type="ARBA" id="ARBA00006434"/>
    </source>
</evidence>
<dbReference type="EMBL" id="QGMK01000204">
    <property type="protein sequence ID" value="TVY83322.1"/>
    <property type="molecule type" value="Genomic_DNA"/>
</dbReference>
<keyword evidence="10" id="KW-1185">Reference proteome</keyword>
<dbReference type="Pfam" id="PF00474">
    <property type="entry name" value="SSF"/>
    <property type="match status" value="1"/>
</dbReference>
<evidence type="ECO:0000256" key="7">
    <source>
        <dbReference type="SAM" id="MobiDB-lite"/>
    </source>
</evidence>
<dbReference type="GO" id="GO:0005886">
    <property type="term" value="C:plasma membrane"/>
    <property type="evidence" value="ECO:0007669"/>
    <property type="project" value="TreeGrafter"/>
</dbReference>
<evidence type="ECO:0000256" key="6">
    <source>
        <dbReference type="RuleBase" id="RU362091"/>
    </source>
</evidence>
<feature type="transmembrane region" description="Helical" evidence="8">
    <location>
        <begin position="170"/>
        <end position="190"/>
    </location>
</feature>
<keyword evidence="4 8" id="KW-1133">Transmembrane helix</keyword>
<evidence type="ECO:0000256" key="8">
    <source>
        <dbReference type="SAM" id="Phobius"/>
    </source>
</evidence>
<dbReference type="CDD" id="cd11476">
    <property type="entry name" value="SLC5sbd_DUR3"/>
    <property type="match status" value="1"/>
</dbReference>
<dbReference type="InterPro" id="IPR001734">
    <property type="entry name" value="Na/solute_symporter"/>
</dbReference>
<proteinExistence type="inferred from homology"/>
<keyword evidence="3 8" id="KW-0812">Transmembrane</keyword>
<feature type="transmembrane region" description="Helical" evidence="8">
    <location>
        <begin position="358"/>
        <end position="382"/>
    </location>
</feature>
<evidence type="ECO:0000313" key="10">
    <source>
        <dbReference type="Proteomes" id="UP000469558"/>
    </source>
</evidence>
<reference evidence="9 10" key="1">
    <citation type="submission" date="2018-05" db="EMBL/GenBank/DDBJ databases">
        <title>Genome sequencing and assembly of the regulated plant pathogen Lachnellula willkommii and related sister species for the development of diagnostic species identification markers.</title>
        <authorList>
            <person name="Giroux E."/>
            <person name="Bilodeau G."/>
        </authorList>
    </citation>
    <scope>NUCLEOTIDE SEQUENCE [LARGE SCALE GENOMIC DNA]</scope>
    <source>
        <strain evidence="9 10">CBS 268.59</strain>
    </source>
</reference>
<feature type="transmembrane region" description="Helical" evidence="8">
    <location>
        <begin position="459"/>
        <end position="479"/>
    </location>
</feature>
<feature type="transmembrane region" description="Helical" evidence="8">
    <location>
        <begin position="93"/>
        <end position="111"/>
    </location>
</feature>
<dbReference type="NCBIfam" id="TIGR00813">
    <property type="entry name" value="sss"/>
    <property type="match status" value="1"/>
</dbReference>
<dbReference type="Gene3D" id="1.20.1730.10">
    <property type="entry name" value="Sodium/glucose cotransporter"/>
    <property type="match status" value="1"/>
</dbReference>
<feature type="transmembrane region" description="Helical" evidence="8">
    <location>
        <begin position="14"/>
        <end position="33"/>
    </location>
</feature>
<dbReference type="InterPro" id="IPR038377">
    <property type="entry name" value="Na/Glc_symporter_sf"/>
</dbReference>
<feature type="transmembrane region" description="Helical" evidence="8">
    <location>
        <begin position="202"/>
        <end position="222"/>
    </location>
</feature>
<dbReference type="PROSITE" id="PS50283">
    <property type="entry name" value="NA_SOLUT_SYMP_3"/>
    <property type="match status" value="1"/>
</dbReference>
<feature type="transmembrane region" description="Helical" evidence="8">
    <location>
        <begin position="300"/>
        <end position="321"/>
    </location>
</feature>
<feature type="transmembrane region" description="Helical" evidence="8">
    <location>
        <begin position="499"/>
        <end position="520"/>
    </location>
</feature>
<evidence type="ECO:0000256" key="5">
    <source>
        <dbReference type="ARBA" id="ARBA00023136"/>
    </source>
</evidence>
<dbReference type="GO" id="GO:0015204">
    <property type="term" value="F:urea transmembrane transporter activity"/>
    <property type="evidence" value="ECO:0007669"/>
    <property type="project" value="InterPro"/>
</dbReference>
<evidence type="ECO:0000313" key="9">
    <source>
        <dbReference type="EMBL" id="TVY83322.1"/>
    </source>
</evidence>
<dbReference type="PANTHER" id="PTHR46154:SF2">
    <property type="entry name" value="SOLUTE SYMPORTER FAMILY TRANSPORTER (AFU_ORTHOLOGUE AFUA_6G03200)"/>
    <property type="match status" value="1"/>
</dbReference>
<protein>
    <submittedName>
        <fullName evidence="9">Urea active transporter</fullName>
    </submittedName>
</protein>
<feature type="transmembrane region" description="Helical" evidence="8">
    <location>
        <begin position="640"/>
        <end position="664"/>
    </location>
</feature>
<gene>
    <name evidence="9" type="primary">DUR3</name>
    <name evidence="9" type="ORF">LSUE1_G004781</name>
</gene>
<dbReference type="InterPro" id="IPR031155">
    <property type="entry name" value="DUR"/>
</dbReference>